<evidence type="ECO:0000256" key="1">
    <source>
        <dbReference type="ARBA" id="ARBA00022801"/>
    </source>
</evidence>
<sequence length="948" mass="102748">MEKGHLEDLPSYNSAIRPWPLRNRRGPRRIIRFLAPLCLLFFGYYTYLISQNTAHPTNNLSITKLQEQHASCAELRRVPTGPVGPRSFSGRWVNGTKPVLIRNATVWTGEPAPGTSEEDARRGIGYSWTPSDVLLDRGLIVQVAEHISASSLPEGTVTYDAKGRQLTAGIVDMHSHAGLGGFASLGDDTNELSGDITPYVKSIDGFNPLAPELQWIKAGGVTTSLILPGSGNNMGGEAFVLKLASGKASGRAEISQQDMFADPSPARWRYMKMACGENPKNVYGKIGKGPFSRLGEAWEFRHAFDEARKYVEAQNDWCAAADRVGAENMADYLPSELQWESLAAALRGQVRVNTHCYTVPDLEAFVRHTNEFKFRVYAFHHAHQTYLVPEVLKRAYGGTPAAALFADNMYYKVEAYTASEKAGKILYDEGIQPVYVSDNPVLNSRHVVFEAAKAYSYGLPYHIALAGVTSKPAELLGLGESLGKVKEGFDADIVVWDSDPLSIAATPVQVWIDGAPQFEKPVELKKSLSKPTKPDTILQEDLTRKENGNVIFTGLTRDFLSANDIETTARGKVNVVVANGAISCVGTCDDEVKTFTANKQPIIELHNGHLTPTFTAIGSALGLVEIDAEKATQDGPYSEDSFARAIDGLGFGGKQLSTVFEHGGTRAISAPSTGSINAKGISVGFLTDGITSLGNGSVWQEEVALHYPLTQSSKSPSISSALGKLRTKLLQASKPLKKKDQKEVDPFSEESYLRQVVAGKLPLVLSIHKADTIASVIRMKKEVETASSKAELTSSKSKSKKLRIVILGGAESYLVADELAAANVSVILAPLLPYAQSWDQRRTLPGAPLTHGSAIDLLLDAGVLVAIGVGEVWETRNLNLMAGWAWRNGEGRLSEKKALDLVGKNIYDMLDLKAPSAKTDWAVWDGSPLDIGSRLRGIGSAGRTTIWI</sequence>
<feature type="domain" description="Amidohydrolase-related" evidence="3">
    <location>
        <begin position="300"/>
        <end position="507"/>
    </location>
</feature>
<keyword evidence="2" id="KW-1133">Transmembrane helix</keyword>
<dbReference type="InterPro" id="IPR006680">
    <property type="entry name" value="Amidohydro-rel"/>
</dbReference>
<dbReference type="Proteomes" id="UP000799302">
    <property type="component" value="Unassembled WGS sequence"/>
</dbReference>
<dbReference type="InterPro" id="IPR032466">
    <property type="entry name" value="Metal_Hydrolase"/>
</dbReference>
<organism evidence="4 5">
    <name type="scientific">Microthyrium microscopicum</name>
    <dbReference type="NCBI Taxonomy" id="703497"/>
    <lineage>
        <taxon>Eukaryota</taxon>
        <taxon>Fungi</taxon>
        <taxon>Dikarya</taxon>
        <taxon>Ascomycota</taxon>
        <taxon>Pezizomycotina</taxon>
        <taxon>Dothideomycetes</taxon>
        <taxon>Dothideomycetes incertae sedis</taxon>
        <taxon>Microthyriales</taxon>
        <taxon>Microthyriaceae</taxon>
        <taxon>Microthyrium</taxon>
    </lineage>
</organism>
<dbReference type="SUPFAM" id="SSF51338">
    <property type="entry name" value="Composite domain of metallo-dependent hydrolases"/>
    <property type="match status" value="1"/>
</dbReference>
<feature type="transmembrane region" description="Helical" evidence="2">
    <location>
        <begin position="30"/>
        <end position="48"/>
    </location>
</feature>
<keyword evidence="2" id="KW-0812">Transmembrane</keyword>
<name>A0A6A6TXU1_9PEZI</name>
<dbReference type="OrthoDB" id="10258955at2759"/>
<reference evidence="4" key="1">
    <citation type="journal article" date="2020" name="Stud. Mycol.">
        <title>101 Dothideomycetes genomes: a test case for predicting lifestyles and emergence of pathogens.</title>
        <authorList>
            <person name="Haridas S."/>
            <person name="Albert R."/>
            <person name="Binder M."/>
            <person name="Bloem J."/>
            <person name="Labutti K."/>
            <person name="Salamov A."/>
            <person name="Andreopoulos B."/>
            <person name="Baker S."/>
            <person name="Barry K."/>
            <person name="Bills G."/>
            <person name="Bluhm B."/>
            <person name="Cannon C."/>
            <person name="Castanera R."/>
            <person name="Culley D."/>
            <person name="Daum C."/>
            <person name="Ezra D."/>
            <person name="Gonzalez J."/>
            <person name="Henrissat B."/>
            <person name="Kuo A."/>
            <person name="Liang C."/>
            <person name="Lipzen A."/>
            <person name="Lutzoni F."/>
            <person name="Magnuson J."/>
            <person name="Mondo S."/>
            <person name="Nolan M."/>
            <person name="Ohm R."/>
            <person name="Pangilinan J."/>
            <person name="Park H.-J."/>
            <person name="Ramirez L."/>
            <person name="Alfaro M."/>
            <person name="Sun H."/>
            <person name="Tritt A."/>
            <person name="Yoshinaga Y."/>
            <person name="Zwiers L.-H."/>
            <person name="Turgeon B."/>
            <person name="Goodwin S."/>
            <person name="Spatafora J."/>
            <person name="Crous P."/>
            <person name="Grigoriev I."/>
        </authorList>
    </citation>
    <scope>NUCLEOTIDE SEQUENCE</scope>
    <source>
        <strain evidence="4">CBS 115976</strain>
    </source>
</reference>
<dbReference type="GO" id="GO:0006046">
    <property type="term" value="P:N-acetylglucosamine catabolic process"/>
    <property type="evidence" value="ECO:0007669"/>
    <property type="project" value="TreeGrafter"/>
</dbReference>
<proteinExistence type="predicted"/>
<dbReference type="InterPro" id="IPR011059">
    <property type="entry name" value="Metal-dep_hydrolase_composite"/>
</dbReference>
<dbReference type="AlphaFoldDB" id="A0A6A6TXU1"/>
<dbReference type="PANTHER" id="PTHR11113">
    <property type="entry name" value="N-ACETYLGLUCOSAMINE-6-PHOSPHATE DEACETYLASE"/>
    <property type="match status" value="1"/>
</dbReference>
<accession>A0A6A6TXU1</accession>
<gene>
    <name evidence="4" type="ORF">BT63DRAFT_392824</name>
</gene>
<keyword evidence="2" id="KW-0472">Membrane</keyword>
<dbReference type="SUPFAM" id="SSF51556">
    <property type="entry name" value="Metallo-dependent hydrolases"/>
    <property type="match status" value="1"/>
</dbReference>
<dbReference type="GO" id="GO:0008448">
    <property type="term" value="F:N-acetylglucosamine-6-phosphate deacetylase activity"/>
    <property type="evidence" value="ECO:0007669"/>
    <property type="project" value="TreeGrafter"/>
</dbReference>
<protein>
    <submittedName>
        <fullName evidence="4">Amidohydrolase</fullName>
    </submittedName>
</protein>
<dbReference type="PANTHER" id="PTHR11113:SF14">
    <property type="entry name" value="N-ACETYLGLUCOSAMINE-6-PHOSPHATE DEACETYLASE"/>
    <property type="match status" value="1"/>
</dbReference>
<keyword evidence="5" id="KW-1185">Reference proteome</keyword>
<evidence type="ECO:0000313" key="4">
    <source>
        <dbReference type="EMBL" id="KAF2664530.1"/>
    </source>
</evidence>
<evidence type="ECO:0000313" key="5">
    <source>
        <dbReference type="Proteomes" id="UP000799302"/>
    </source>
</evidence>
<evidence type="ECO:0000259" key="3">
    <source>
        <dbReference type="Pfam" id="PF01979"/>
    </source>
</evidence>
<keyword evidence="1 4" id="KW-0378">Hydrolase</keyword>
<dbReference type="EMBL" id="MU004242">
    <property type="protein sequence ID" value="KAF2664530.1"/>
    <property type="molecule type" value="Genomic_DNA"/>
</dbReference>
<dbReference type="Pfam" id="PF01979">
    <property type="entry name" value="Amidohydro_1"/>
    <property type="match status" value="1"/>
</dbReference>
<dbReference type="Gene3D" id="3.20.20.140">
    <property type="entry name" value="Metal-dependent hydrolases"/>
    <property type="match status" value="2"/>
</dbReference>
<evidence type="ECO:0000256" key="2">
    <source>
        <dbReference type="SAM" id="Phobius"/>
    </source>
</evidence>